<comment type="catalytic activity">
    <reaction evidence="15">
        <text>L-seryl-[protein] + ATP = O-phospho-L-seryl-[protein] + ADP + H(+)</text>
        <dbReference type="Rhea" id="RHEA:17989"/>
        <dbReference type="Rhea" id="RHEA-COMP:9863"/>
        <dbReference type="Rhea" id="RHEA-COMP:11604"/>
        <dbReference type="ChEBI" id="CHEBI:15378"/>
        <dbReference type="ChEBI" id="CHEBI:29999"/>
        <dbReference type="ChEBI" id="CHEBI:30616"/>
        <dbReference type="ChEBI" id="CHEBI:83421"/>
        <dbReference type="ChEBI" id="CHEBI:456216"/>
        <dbReference type="EC" id="2.7.11.1"/>
    </reaction>
</comment>
<evidence type="ECO:0000256" key="16">
    <source>
        <dbReference type="SAM" id="MobiDB-lite"/>
    </source>
</evidence>
<dbReference type="PANTHER" id="PTHR45863">
    <property type="entry name" value="SERINE/THREONINE-PROTEIN KINASE BSK5"/>
    <property type="match status" value="1"/>
</dbReference>
<dbReference type="PROSITE" id="PS50011">
    <property type="entry name" value="PROTEIN_KINASE_DOM"/>
    <property type="match status" value="1"/>
</dbReference>
<evidence type="ECO:0000256" key="15">
    <source>
        <dbReference type="ARBA" id="ARBA00048679"/>
    </source>
</evidence>
<evidence type="ECO:0000256" key="4">
    <source>
        <dbReference type="ARBA" id="ARBA00022475"/>
    </source>
</evidence>
<dbReference type="SUPFAM" id="SSF56112">
    <property type="entry name" value="Protein kinase-like (PK-like)"/>
    <property type="match status" value="1"/>
</dbReference>
<reference evidence="18 19" key="1">
    <citation type="submission" date="2019-05" db="EMBL/GenBank/DDBJ databases">
        <title>Mikania micrantha, genome provides insights into the molecular mechanism of rapid growth.</title>
        <authorList>
            <person name="Liu B."/>
        </authorList>
    </citation>
    <scope>NUCLEOTIDE SEQUENCE [LARGE SCALE GENOMIC DNA]</scope>
    <source>
        <strain evidence="18">NLD-2019</strain>
        <tissue evidence="18">Leaf</tissue>
    </source>
</reference>
<keyword evidence="6" id="KW-1070">Brassinosteroid signaling pathway</keyword>
<keyword evidence="10" id="KW-0418">Kinase</keyword>
<evidence type="ECO:0000256" key="11">
    <source>
        <dbReference type="ARBA" id="ARBA00022840"/>
    </source>
</evidence>
<dbReference type="Proteomes" id="UP000326396">
    <property type="component" value="Linkage Group LG7"/>
</dbReference>
<dbReference type="Pfam" id="PF07714">
    <property type="entry name" value="PK_Tyr_Ser-Thr"/>
    <property type="match status" value="1"/>
</dbReference>
<evidence type="ECO:0000256" key="5">
    <source>
        <dbReference type="ARBA" id="ARBA00022527"/>
    </source>
</evidence>
<feature type="region of interest" description="Disordered" evidence="16">
    <location>
        <begin position="1"/>
        <end position="21"/>
    </location>
</feature>
<protein>
    <recommendedName>
        <fullName evidence="3">non-specific serine/threonine protein kinase</fullName>
        <ecNumber evidence="3">2.7.11.1</ecNumber>
    </recommendedName>
</protein>
<evidence type="ECO:0000256" key="2">
    <source>
        <dbReference type="ARBA" id="ARBA00008684"/>
    </source>
</evidence>
<dbReference type="InterPro" id="IPR045845">
    <property type="entry name" value="BSK"/>
</dbReference>
<dbReference type="PANTHER" id="PTHR45863:SF7">
    <property type="entry name" value="SERINE_THREONINE-PROTEIN KINASE BSK5"/>
    <property type="match status" value="1"/>
</dbReference>
<dbReference type="FunFam" id="1.10.510.10:FF:000069">
    <property type="entry name" value="probable serine/threonine-protein kinase At5g41260"/>
    <property type="match status" value="1"/>
</dbReference>
<dbReference type="AlphaFoldDB" id="A0A5N6M2T0"/>
<dbReference type="Gene3D" id="3.30.200.20">
    <property type="entry name" value="Phosphorylase Kinase, domain 1"/>
    <property type="match status" value="1"/>
</dbReference>
<keyword evidence="5" id="KW-0723">Serine/threonine-protein kinase</keyword>
<comment type="catalytic activity">
    <reaction evidence="14">
        <text>L-threonyl-[protein] + ATP = O-phospho-L-threonyl-[protein] + ADP + H(+)</text>
        <dbReference type="Rhea" id="RHEA:46608"/>
        <dbReference type="Rhea" id="RHEA-COMP:11060"/>
        <dbReference type="Rhea" id="RHEA-COMP:11605"/>
        <dbReference type="ChEBI" id="CHEBI:15378"/>
        <dbReference type="ChEBI" id="CHEBI:30013"/>
        <dbReference type="ChEBI" id="CHEBI:30616"/>
        <dbReference type="ChEBI" id="CHEBI:61977"/>
        <dbReference type="ChEBI" id="CHEBI:456216"/>
        <dbReference type="EC" id="2.7.11.1"/>
    </reaction>
</comment>
<dbReference type="OrthoDB" id="2335338at2759"/>
<evidence type="ECO:0000256" key="10">
    <source>
        <dbReference type="ARBA" id="ARBA00022777"/>
    </source>
</evidence>
<dbReference type="InterPro" id="IPR000719">
    <property type="entry name" value="Prot_kinase_dom"/>
</dbReference>
<keyword evidence="7" id="KW-0808">Transferase</keyword>
<sequence length="448" mass="50615">MGPVSDVSSRRKRTYELENEQEKGCGENDQLKLPCFREYKLDELRASTGGFSVENIVSEHGEKAPNVVYKGKLADGDRLIAIKRFNKSAWPDTRQFLDEAKAVGQLRSQRLANLLGCCCEGDERLLVAEFMSHETLSKHLFHWESQPLKWTMRLRVALYLAQALEYCSSNGRSLYHDLNAYRILFDQDCNPRLSCFGLMKNSRDGKSYSTNLAFTPPEYMKTGRVMAESVIYSFGTILLDLLSGKHIPPSHALDLIREKNFQMLTDSCLEGDFSNDDGAELVKIASRCLQYEPRERPNAKSVVTSLITLQKQTEVCPFHDNGCKYLAIILLNSLSFQMWTSELQDALNDRKRGDTAFRAKDYNAAIESYTSFIDNGTMNSPTVYARRCLCYLMNNKAQEALGDAMQAQVASPNWSVTLYLQAASLFSLGMENDAQEMLKDGSMLEVKA</sequence>
<keyword evidence="13" id="KW-0449">Lipoprotein</keyword>
<evidence type="ECO:0000256" key="13">
    <source>
        <dbReference type="ARBA" id="ARBA00023288"/>
    </source>
</evidence>
<accession>A0A5N6M2T0</accession>
<gene>
    <name evidence="18" type="ORF">E3N88_36095</name>
</gene>
<dbReference type="FunFam" id="3.30.200.20:FF:000154">
    <property type="entry name" value="probable serine/threonine-protein kinase At4g35230"/>
    <property type="match status" value="1"/>
</dbReference>
<dbReference type="FunFam" id="1.25.40.10:FF:000016">
    <property type="entry name" value="probable serine/threonine-protein kinase At4g35230"/>
    <property type="match status" value="1"/>
</dbReference>
<evidence type="ECO:0000256" key="14">
    <source>
        <dbReference type="ARBA" id="ARBA00047899"/>
    </source>
</evidence>
<evidence type="ECO:0000256" key="12">
    <source>
        <dbReference type="ARBA" id="ARBA00023136"/>
    </source>
</evidence>
<dbReference type="EC" id="2.7.11.1" evidence="3"/>
<dbReference type="GO" id="GO:0005524">
    <property type="term" value="F:ATP binding"/>
    <property type="evidence" value="ECO:0007669"/>
    <property type="project" value="UniProtKB-KW"/>
</dbReference>
<keyword evidence="4" id="KW-1003">Cell membrane</keyword>
<evidence type="ECO:0000256" key="8">
    <source>
        <dbReference type="ARBA" id="ARBA00022707"/>
    </source>
</evidence>
<evidence type="ECO:0000256" key="6">
    <source>
        <dbReference type="ARBA" id="ARBA00022626"/>
    </source>
</evidence>
<dbReference type="EMBL" id="SZYD01000017">
    <property type="protein sequence ID" value="KAD3068215.1"/>
    <property type="molecule type" value="Genomic_DNA"/>
</dbReference>
<dbReference type="GO" id="GO:0005886">
    <property type="term" value="C:plasma membrane"/>
    <property type="evidence" value="ECO:0007669"/>
    <property type="project" value="UniProtKB-SubCell"/>
</dbReference>
<keyword evidence="8" id="KW-0519">Myristate</keyword>
<keyword evidence="9" id="KW-0547">Nucleotide-binding</keyword>
<dbReference type="InterPro" id="IPR001245">
    <property type="entry name" value="Ser-Thr/Tyr_kinase_cat_dom"/>
</dbReference>
<evidence type="ECO:0000256" key="3">
    <source>
        <dbReference type="ARBA" id="ARBA00012513"/>
    </source>
</evidence>
<dbReference type="SUPFAM" id="SSF48452">
    <property type="entry name" value="TPR-like"/>
    <property type="match status" value="1"/>
</dbReference>
<dbReference type="InterPro" id="IPR011990">
    <property type="entry name" value="TPR-like_helical_dom_sf"/>
</dbReference>
<dbReference type="GO" id="GO:0004674">
    <property type="term" value="F:protein serine/threonine kinase activity"/>
    <property type="evidence" value="ECO:0007669"/>
    <property type="project" value="UniProtKB-KW"/>
</dbReference>
<proteinExistence type="inferred from homology"/>
<dbReference type="Pfam" id="PF25575">
    <property type="entry name" value="TPR_BSK1_C"/>
    <property type="match status" value="1"/>
</dbReference>
<keyword evidence="19" id="KW-1185">Reference proteome</keyword>
<evidence type="ECO:0000313" key="19">
    <source>
        <dbReference type="Proteomes" id="UP000326396"/>
    </source>
</evidence>
<dbReference type="InterPro" id="IPR011009">
    <property type="entry name" value="Kinase-like_dom_sf"/>
</dbReference>
<organism evidence="18 19">
    <name type="scientific">Mikania micrantha</name>
    <name type="common">bitter vine</name>
    <dbReference type="NCBI Taxonomy" id="192012"/>
    <lineage>
        <taxon>Eukaryota</taxon>
        <taxon>Viridiplantae</taxon>
        <taxon>Streptophyta</taxon>
        <taxon>Embryophyta</taxon>
        <taxon>Tracheophyta</taxon>
        <taxon>Spermatophyta</taxon>
        <taxon>Magnoliopsida</taxon>
        <taxon>eudicotyledons</taxon>
        <taxon>Gunneridae</taxon>
        <taxon>Pentapetalae</taxon>
        <taxon>asterids</taxon>
        <taxon>campanulids</taxon>
        <taxon>Asterales</taxon>
        <taxon>Asteraceae</taxon>
        <taxon>Asteroideae</taxon>
        <taxon>Heliantheae alliance</taxon>
        <taxon>Eupatorieae</taxon>
        <taxon>Mikania</taxon>
    </lineage>
</organism>
<evidence type="ECO:0000313" key="18">
    <source>
        <dbReference type="EMBL" id="KAD3068215.1"/>
    </source>
</evidence>
<evidence type="ECO:0000259" key="17">
    <source>
        <dbReference type="PROSITE" id="PS50011"/>
    </source>
</evidence>
<keyword evidence="11" id="KW-0067">ATP-binding</keyword>
<evidence type="ECO:0000256" key="1">
    <source>
        <dbReference type="ARBA" id="ARBA00004193"/>
    </source>
</evidence>
<feature type="domain" description="Protein kinase" evidence="17">
    <location>
        <begin position="54"/>
        <end position="309"/>
    </location>
</feature>
<dbReference type="Gene3D" id="1.10.510.10">
    <property type="entry name" value="Transferase(Phosphotransferase) domain 1"/>
    <property type="match status" value="1"/>
</dbReference>
<name>A0A5N6M2T0_9ASTR</name>
<dbReference type="InterPro" id="IPR058209">
    <property type="entry name" value="TPR_BSK1_C"/>
</dbReference>
<evidence type="ECO:0000256" key="7">
    <source>
        <dbReference type="ARBA" id="ARBA00022679"/>
    </source>
</evidence>
<comment type="subcellular location">
    <subcellularLocation>
        <location evidence="1">Cell membrane</location>
        <topology evidence="1">Lipid-anchor</topology>
    </subcellularLocation>
</comment>
<evidence type="ECO:0000256" key="9">
    <source>
        <dbReference type="ARBA" id="ARBA00022741"/>
    </source>
</evidence>
<dbReference type="Gene3D" id="1.25.40.10">
    <property type="entry name" value="Tetratricopeptide repeat domain"/>
    <property type="match status" value="1"/>
</dbReference>
<dbReference type="GO" id="GO:0009742">
    <property type="term" value="P:brassinosteroid mediated signaling pathway"/>
    <property type="evidence" value="ECO:0007669"/>
    <property type="project" value="UniProtKB-KW"/>
</dbReference>
<keyword evidence="12" id="KW-0472">Membrane</keyword>
<comment type="caution">
    <text evidence="18">The sequence shown here is derived from an EMBL/GenBank/DDBJ whole genome shotgun (WGS) entry which is preliminary data.</text>
</comment>
<comment type="similarity">
    <text evidence="2">Belongs to the protein kinase superfamily. Ser/Thr protein kinase family.</text>
</comment>